<evidence type="ECO:0000313" key="3">
    <source>
        <dbReference type="EMBL" id="CAE6463348.1"/>
    </source>
</evidence>
<dbReference type="EMBL" id="CAJMWY010001276">
    <property type="protein sequence ID" value="CAE6463348.1"/>
    <property type="molecule type" value="Genomic_DNA"/>
</dbReference>
<gene>
    <name evidence="2" type="ORF">RDB_LOCUS2789</name>
    <name evidence="3" type="ORF">RDB_LOCUS71697</name>
</gene>
<dbReference type="Proteomes" id="UP000663888">
    <property type="component" value="Unassembled WGS sequence"/>
</dbReference>
<name>A0A8H3BPV2_9AGAM</name>
<evidence type="ECO:0000313" key="4">
    <source>
        <dbReference type="Proteomes" id="UP000663861"/>
    </source>
</evidence>
<accession>A0A8H3BPV2</accession>
<feature type="chain" id="PRO_5036265446" description="Transmembrane protein" evidence="1">
    <location>
        <begin position="24"/>
        <end position="209"/>
    </location>
</feature>
<evidence type="ECO:0000256" key="1">
    <source>
        <dbReference type="SAM" id="SignalP"/>
    </source>
</evidence>
<keyword evidence="1" id="KW-0732">Signal</keyword>
<dbReference type="AlphaFoldDB" id="A0A8H3BPV2"/>
<comment type="caution">
    <text evidence="3">The sequence shown here is derived from an EMBL/GenBank/DDBJ whole genome shotgun (WGS) entry which is preliminary data.</text>
</comment>
<organism evidence="3 4">
    <name type="scientific">Rhizoctonia solani</name>
    <dbReference type="NCBI Taxonomy" id="456999"/>
    <lineage>
        <taxon>Eukaryota</taxon>
        <taxon>Fungi</taxon>
        <taxon>Dikarya</taxon>
        <taxon>Basidiomycota</taxon>
        <taxon>Agaricomycotina</taxon>
        <taxon>Agaricomycetes</taxon>
        <taxon>Cantharellales</taxon>
        <taxon>Ceratobasidiaceae</taxon>
        <taxon>Rhizoctonia</taxon>
    </lineage>
</organism>
<evidence type="ECO:0000313" key="2">
    <source>
        <dbReference type="EMBL" id="CAE6399614.1"/>
    </source>
</evidence>
<proteinExistence type="predicted"/>
<protein>
    <recommendedName>
        <fullName evidence="5">Transmembrane protein</fullName>
    </recommendedName>
</protein>
<feature type="signal peptide" evidence="1">
    <location>
        <begin position="1"/>
        <end position="23"/>
    </location>
</feature>
<reference evidence="3" key="1">
    <citation type="submission" date="2021-01" db="EMBL/GenBank/DDBJ databases">
        <authorList>
            <person name="Kaushik A."/>
        </authorList>
    </citation>
    <scope>NUCLEOTIDE SEQUENCE</scope>
    <source>
        <strain evidence="2">AG4-R118</strain>
        <strain evidence="3">AG4-RS23</strain>
    </source>
</reference>
<evidence type="ECO:0008006" key="5">
    <source>
        <dbReference type="Google" id="ProtNLM"/>
    </source>
</evidence>
<dbReference type="Proteomes" id="UP000663861">
    <property type="component" value="Unassembled WGS sequence"/>
</dbReference>
<sequence>MLAFSRITSILLFVLSLSFLTCAAPAPKANDLAIREGVRGDDGLLVAGCIDLLTKTNTHADLISKTDDPVEAKAAVALVVNDLKVYADLVSKVKGLKANLDVQAEIAAHLLVIVKAVIKICASLIAKFGLNVALELIATVQVALKLVIDNLNICITGFLDVFVKIVAEADVKALADVHLNAILKVIVALRVKLGLGVNINVAGLVGVAL</sequence>
<dbReference type="EMBL" id="CAJMWX010000072">
    <property type="protein sequence ID" value="CAE6399614.1"/>
    <property type="molecule type" value="Genomic_DNA"/>
</dbReference>